<evidence type="ECO:0000256" key="4">
    <source>
        <dbReference type="ARBA" id="ARBA00023157"/>
    </source>
</evidence>
<dbReference type="EMBL" id="AACS02000011">
    <property type="protein sequence ID" value="EAU82212.2"/>
    <property type="molecule type" value="Genomic_DNA"/>
</dbReference>
<dbReference type="HOGENOM" id="CLU_1749544_0_0_1"/>
<organism evidence="8 9">
    <name type="scientific">Coprinopsis cinerea (strain Okayama-7 / 130 / ATCC MYA-4618 / FGSC 9003)</name>
    <name type="common">Inky cap fungus</name>
    <name type="synonym">Hormographiella aspergillata</name>
    <dbReference type="NCBI Taxonomy" id="240176"/>
    <lineage>
        <taxon>Eukaryota</taxon>
        <taxon>Fungi</taxon>
        <taxon>Dikarya</taxon>
        <taxon>Basidiomycota</taxon>
        <taxon>Agaricomycotina</taxon>
        <taxon>Agaricomycetes</taxon>
        <taxon>Agaricomycetidae</taxon>
        <taxon>Agaricales</taxon>
        <taxon>Agaricineae</taxon>
        <taxon>Psathyrellaceae</taxon>
        <taxon>Coprinopsis</taxon>
    </lineage>
</organism>
<feature type="chain" id="PRO_5002725089" description="CFEM domain-containing protein" evidence="6">
    <location>
        <begin position="19"/>
        <end position="149"/>
    </location>
</feature>
<keyword evidence="4" id="KW-1015">Disulfide bond</keyword>
<gene>
    <name evidence="8" type="ORF">CC1G_10614</name>
</gene>
<keyword evidence="3 6" id="KW-0732">Signal</keyword>
<evidence type="ECO:0000256" key="2">
    <source>
        <dbReference type="ARBA" id="ARBA00022525"/>
    </source>
</evidence>
<proteinExistence type="predicted"/>
<dbReference type="InterPro" id="IPR008427">
    <property type="entry name" value="Extracellular_membr_CFEM_dom"/>
</dbReference>
<evidence type="ECO:0000313" key="9">
    <source>
        <dbReference type="Proteomes" id="UP000001861"/>
    </source>
</evidence>
<reference evidence="8 9" key="1">
    <citation type="journal article" date="2010" name="Proc. Natl. Acad. Sci. U.S.A.">
        <title>Insights into evolution of multicellular fungi from the assembled chromosomes of the mushroom Coprinopsis cinerea (Coprinus cinereus).</title>
        <authorList>
            <person name="Stajich J.E."/>
            <person name="Wilke S.K."/>
            <person name="Ahren D."/>
            <person name="Au C.H."/>
            <person name="Birren B.W."/>
            <person name="Borodovsky M."/>
            <person name="Burns C."/>
            <person name="Canback B."/>
            <person name="Casselton L.A."/>
            <person name="Cheng C.K."/>
            <person name="Deng J."/>
            <person name="Dietrich F.S."/>
            <person name="Fargo D.C."/>
            <person name="Farman M.L."/>
            <person name="Gathman A.C."/>
            <person name="Goldberg J."/>
            <person name="Guigo R."/>
            <person name="Hoegger P.J."/>
            <person name="Hooker J.B."/>
            <person name="Huggins A."/>
            <person name="James T.Y."/>
            <person name="Kamada T."/>
            <person name="Kilaru S."/>
            <person name="Kodira C."/>
            <person name="Kues U."/>
            <person name="Kupfer D."/>
            <person name="Kwan H.S."/>
            <person name="Lomsadze A."/>
            <person name="Li W."/>
            <person name="Lilly W.W."/>
            <person name="Ma L.J."/>
            <person name="Mackey A.J."/>
            <person name="Manning G."/>
            <person name="Martin F."/>
            <person name="Muraguchi H."/>
            <person name="Natvig D.O."/>
            <person name="Palmerini H."/>
            <person name="Ramesh M.A."/>
            <person name="Rehmeyer C.J."/>
            <person name="Roe B.A."/>
            <person name="Shenoy N."/>
            <person name="Stanke M."/>
            <person name="Ter-Hovhannisyan V."/>
            <person name="Tunlid A."/>
            <person name="Velagapudi R."/>
            <person name="Vision T.J."/>
            <person name="Zeng Q."/>
            <person name="Zolan M.E."/>
            <person name="Pukkila P.J."/>
        </authorList>
    </citation>
    <scope>NUCLEOTIDE SEQUENCE [LARGE SCALE GENOMIC DNA]</scope>
    <source>
        <strain evidence="9">Okayama-7 / 130 / ATCC MYA-4618 / FGSC 9003</strain>
    </source>
</reference>
<dbReference type="VEuPathDB" id="FungiDB:CC1G_10614"/>
<keyword evidence="2" id="KW-0964">Secreted</keyword>
<comment type="caution">
    <text evidence="8">The sequence shown here is derived from an EMBL/GenBank/DDBJ whole genome shotgun (WGS) entry which is preliminary data.</text>
</comment>
<feature type="domain" description="CFEM" evidence="7">
    <location>
        <begin position="21"/>
        <end position="70"/>
    </location>
</feature>
<dbReference type="Proteomes" id="UP000001861">
    <property type="component" value="Unassembled WGS sequence"/>
</dbReference>
<dbReference type="GeneID" id="6016239"/>
<comment type="subcellular location">
    <subcellularLocation>
        <location evidence="1">Secreted</location>
    </subcellularLocation>
</comment>
<evidence type="ECO:0000256" key="6">
    <source>
        <dbReference type="SAM" id="SignalP"/>
    </source>
</evidence>
<dbReference type="GO" id="GO:0005576">
    <property type="term" value="C:extracellular region"/>
    <property type="evidence" value="ECO:0007669"/>
    <property type="project" value="UniProtKB-SubCell"/>
</dbReference>
<feature type="signal peptide" evidence="6">
    <location>
        <begin position="1"/>
        <end position="18"/>
    </location>
</feature>
<dbReference type="InParanoid" id="A8P8R8"/>
<protein>
    <recommendedName>
        <fullName evidence="7">CFEM domain-containing protein</fullName>
    </recommendedName>
</protein>
<dbReference type="RefSeq" id="XP_001839621.2">
    <property type="nucleotide sequence ID" value="XM_001839569.2"/>
</dbReference>
<evidence type="ECO:0000256" key="5">
    <source>
        <dbReference type="SAM" id="MobiDB-lite"/>
    </source>
</evidence>
<evidence type="ECO:0000256" key="3">
    <source>
        <dbReference type="ARBA" id="ARBA00022729"/>
    </source>
</evidence>
<evidence type="ECO:0000313" key="8">
    <source>
        <dbReference type="EMBL" id="EAU82212.2"/>
    </source>
</evidence>
<evidence type="ECO:0000256" key="1">
    <source>
        <dbReference type="ARBA" id="ARBA00004613"/>
    </source>
</evidence>
<evidence type="ECO:0000259" key="7">
    <source>
        <dbReference type="Pfam" id="PF05730"/>
    </source>
</evidence>
<accession>A8P8R8</accession>
<dbReference type="KEGG" id="cci:CC1G_10614"/>
<feature type="region of interest" description="Disordered" evidence="5">
    <location>
        <begin position="98"/>
        <end position="122"/>
    </location>
</feature>
<name>A8P8R8_COPC7</name>
<dbReference type="AlphaFoldDB" id="A8P8R8"/>
<dbReference type="Pfam" id="PF05730">
    <property type="entry name" value="CFEM"/>
    <property type="match status" value="1"/>
</dbReference>
<keyword evidence="9" id="KW-1185">Reference proteome</keyword>
<sequence>MLFKSIVAAFVFSASTLASSTTVPECIYQCFTTASASIGCNGLDSECVKSSSEFNTVAEKCISEKGCTGLPQAEGGENTAEALNSFIASIRPTDEVEGNHPLGAAVKRTPRSSNGSFGSLEKRQCNSGREVTTETVLNVKEGCAQGFWV</sequence>